<gene>
    <name evidence="2" type="ORF">F969_01651</name>
</gene>
<evidence type="ECO:0000313" key="3">
    <source>
        <dbReference type="Proteomes" id="UP000013070"/>
    </source>
</evidence>
<dbReference type="RefSeq" id="WP_004782784.1">
    <property type="nucleotide sequence ID" value="NZ_KB849403.1"/>
</dbReference>
<dbReference type="Pfam" id="PF14328">
    <property type="entry name" value="DUF4385"/>
    <property type="match status" value="1"/>
</dbReference>
<proteinExistence type="predicted"/>
<dbReference type="eggNOG" id="ENOG50301DU">
    <property type="taxonomic scope" value="Bacteria"/>
</dbReference>
<accession>N8WVL6</accession>
<dbReference type="HOGENOM" id="CLU_079668_2_1_6"/>
<keyword evidence="3" id="KW-1185">Reference proteome</keyword>
<dbReference type="EMBL" id="APPE01000051">
    <property type="protein sequence ID" value="ENU99332.1"/>
    <property type="molecule type" value="Genomic_DNA"/>
</dbReference>
<sequence>MSRKQPDPPKRPSRVHSNSFDYSLDFKKIDFRKRPDLYRIGRGEQGVLLVEPYKSEILPHWRFADAKKAQASSEKIYALFLEYLKQEDFVGADMARKFLQMGYTRARRYANHKGGKKYDGPVPDDKKGLSGAHGREELPRSSEDPVKAAAAKIFKQKWDEAKVHPEYVRQKQQFQAAIQQQISN</sequence>
<name>N8WVL6_9GAMM</name>
<evidence type="ECO:0000313" key="2">
    <source>
        <dbReference type="EMBL" id="ENU99332.1"/>
    </source>
</evidence>
<evidence type="ECO:0008006" key="4">
    <source>
        <dbReference type="Google" id="ProtNLM"/>
    </source>
</evidence>
<dbReference type="AlphaFoldDB" id="N8WVL6"/>
<dbReference type="Proteomes" id="UP000013070">
    <property type="component" value="Unassembled WGS sequence"/>
</dbReference>
<reference evidence="2 3" key="1">
    <citation type="submission" date="2013-02" db="EMBL/GenBank/DDBJ databases">
        <title>The Genome Sequence of Acinetobacter sp. NIPH 899.</title>
        <authorList>
            <consortium name="The Broad Institute Genome Sequencing Platform"/>
            <consortium name="The Broad Institute Genome Sequencing Center for Infectious Disease"/>
            <person name="Cerqueira G."/>
            <person name="Feldgarden M."/>
            <person name="Courvalin P."/>
            <person name="Perichon B."/>
            <person name="Grillot-Courvalin C."/>
            <person name="Clermont D."/>
            <person name="Rocha E."/>
            <person name="Yoon E.-J."/>
            <person name="Nemec A."/>
            <person name="Walker B."/>
            <person name="Young S.K."/>
            <person name="Zeng Q."/>
            <person name="Gargeya S."/>
            <person name="Fitzgerald M."/>
            <person name="Haas B."/>
            <person name="Abouelleil A."/>
            <person name="Alvarado L."/>
            <person name="Arachchi H.M."/>
            <person name="Berlin A.M."/>
            <person name="Chapman S.B."/>
            <person name="Dewar J."/>
            <person name="Goldberg J."/>
            <person name="Griggs A."/>
            <person name="Gujja S."/>
            <person name="Hansen M."/>
            <person name="Howarth C."/>
            <person name="Imamovic A."/>
            <person name="Larimer J."/>
            <person name="McCowan C."/>
            <person name="Murphy C."/>
            <person name="Neiman D."/>
            <person name="Pearson M."/>
            <person name="Priest M."/>
            <person name="Roberts A."/>
            <person name="Saif S."/>
            <person name="Shea T."/>
            <person name="Sisk P."/>
            <person name="Sykes S."/>
            <person name="Wortman J."/>
            <person name="Nusbaum C."/>
            <person name="Birren B."/>
        </authorList>
    </citation>
    <scope>NUCLEOTIDE SEQUENCE [LARGE SCALE GENOMIC DNA]</scope>
    <source>
        <strain evidence="2 3">NIPH 899</strain>
    </source>
</reference>
<dbReference type="InterPro" id="IPR025494">
    <property type="entry name" value="DUF4385"/>
</dbReference>
<feature type="compositionally biased region" description="Basic and acidic residues" evidence="1">
    <location>
        <begin position="116"/>
        <end position="146"/>
    </location>
</feature>
<feature type="region of interest" description="Disordered" evidence="1">
    <location>
        <begin position="112"/>
        <end position="146"/>
    </location>
</feature>
<protein>
    <recommendedName>
        <fullName evidence="4">DUF4385 domain-containing protein</fullName>
    </recommendedName>
</protein>
<organism evidence="2 3">
    <name type="scientific">Acinetobacter variabilis</name>
    <dbReference type="NCBI Taxonomy" id="70346"/>
    <lineage>
        <taxon>Bacteria</taxon>
        <taxon>Pseudomonadati</taxon>
        <taxon>Pseudomonadota</taxon>
        <taxon>Gammaproteobacteria</taxon>
        <taxon>Moraxellales</taxon>
        <taxon>Moraxellaceae</taxon>
        <taxon>Acinetobacter</taxon>
    </lineage>
</organism>
<comment type="caution">
    <text evidence="2">The sequence shown here is derived from an EMBL/GenBank/DDBJ whole genome shotgun (WGS) entry which is preliminary data.</text>
</comment>
<dbReference type="PATRIC" id="fig|1217710.3.peg.1559"/>
<evidence type="ECO:0000256" key="1">
    <source>
        <dbReference type="SAM" id="MobiDB-lite"/>
    </source>
</evidence>